<keyword evidence="3" id="KW-1185">Reference proteome</keyword>
<protein>
    <recommendedName>
        <fullName evidence="1">DUF6316 domain-containing protein</fullName>
    </recommendedName>
</protein>
<dbReference type="EMBL" id="FOUE01000003">
    <property type="protein sequence ID" value="SFM36155.1"/>
    <property type="molecule type" value="Genomic_DNA"/>
</dbReference>
<name>A0A1I4Q904_9GAMM</name>
<evidence type="ECO:0000313" key="3">
    <source>
        <dbReference type="Proteomes" id="UP000198519"/>
    </source>
</evidence>
<organism evidence="2 3">
    <name type="scientific">Marinobacter zhejiangensis</name>
    <dbReference type="NCBI Taxonomy" id="488535"/>
    <lineage>
        <taxon>Bacteria</taxon>
        <taxon>Pseudomonadati</taxon>
        <taxon>Pseudomonadota</taxon>
        <taxon>Gammaproteobacteria</taxon>
        <taxon>Pseudomonadales</taxon>
        <taxon>Marinobacteraceae</taxon>
        <taxon>Marinobacter</taxon>
    </lineage>
</organism>
<gene>
    <name evidence="2" type="ORF">SAMN04487963_2234</name>
</gene>
<dbReference type="Pfam" id="PF19837">
    <property type="entry name" value="DUF6316"/>
    <property type="match status" value="1"/>
</dbReference>
<evidence type="ECO:0000313" key="2">
    <source>
        <dbReference type="EMBL" id="SFM36155.1"/>
    </source>
</evidence>
<dbReference type="Proteomes" id="UP000198519">
    <property type="component" value="Unassembled WGS sequence"/>
</dbReference>
<reference evidence="3" key="1">
    <citation type="submission" date="2016-10" db="EMBL/GenBank/DDBJ databases">
        <authorList>
            <person name="Varghese N."/>
            <person name="Submissions S."/>
        </authorList>
    </citation>
    <scope>NUCLEOTIDE SEQUENCE [LARGE SCALE GENOMIC DNA]</scope>
    <source>
        <strain evidence="3">CGMCC 1.7061</strain>
    </source>
</reference>
<accession>A0A1I4Q904</accession>
<dbReference type="AlphaFoldDB" id="A0A1I4Q904"/>
<proteinExistence type="predicted"/>
<sequence length="121" mass="13684">MFITTIKKDVSGERSMSVMTSLASRTAELFDIDERLLVEESQWFVRTREVPQLGPFGSRDEAISGLYQHVELWNRTELPAIIPFMPASTVHRLDNCNTPDCGLCAELTLLRDCSTPRPVAR</sequence>
<evidence type="ECO:0000259" key="1">
    <source>
        <dbReference type="Pfam" id="PF19837"/>
    </source>
</evidence>
<feature type="domain" description="DUF6316" evidence="1">
    <location>
        <begin position="34"/>
        <end position="71"/>
    </location>
</feature>
<dbReference type="InterPro" id="IPR045630">
    <property type="entry name" value="DUF6316"/>
</dbReference>